<dbReference type="AlphaFoldDB" id="X1HC75"/>
<dbReference type="EMBL" id="BARU01016963">
    <property type="protein sequence ID" value="GAH54670.1"/>
    <property type="molecule type" value="Genomic_DNA"/>
</dbReference>
<protein>
    <submittedName>
        <fullName evidence="1">Uncharacterized protein</fullName>
    </submittedName>
</protein>
<reference evidence="1" key="1">
    <citation type="journal article" date="2014" name="Front. Microbiol.">
        <title>High frequency of phylogenetically diverse reductive dehalogenase-homologous genes in deep subseafloor sedimentary metagenomes.</title>
        <authorList>
            <person name="Kawai M."/>
            <person name="Futagami T."/>
            <person name="Toyoda A."/>
            <person name="Takaki Y."/>
            <person name="Nishi S."/>
            <person name="Hori S."/>
            <person name="Arai W."/>
            <person name="Tsubouchi T."/>
            <person name="Morono Y."/>
            <person name="Uchiyama I."/>
            <person name="Ito T."/>
            <person name="Fujiyama A."/>
            <person name="Inagaki F."/>
            <person name="Takami H."/>
        </authorList>
    </citation>
    <scope>NUCLEOTIDE SEQUENCE</scope>
    <source>
        <strain evidence="1">Expedition CK06-06</strain>
    </source>
</reference>
<accession>X1HC75</accession>
<name>X1HC75_9ZZZZ</name>
<sequence length="130" mass="15553">DIFRENIKYYEYYSLKSDNPILYIHKSIDYYKKRINKIVSKLSKTSKENLRCFDTPPPLFRDRLDKEIPIGVSLNCPKCEVNFIYLLYSLPQIVDIYKCECGLEIPVEFSFGYYKIKERVKSKKKNKLES</sequence>
<comment type="caution">
    <text evidence="1">The sequence shown here is derived from an EMBL/GenBank/DDBJ whole genome shotgun (WGS) entry which is preliminary data.</text>
</comment>
<organism evidence="1">
    <name type="scientific">marine sediment metagenome</name>
    <dbReference type="NCBI Taxonomy" id="412755"/>
    <lineage>
        <taxon>unclassified sequences</taxon>
        <taxon>metagenomes</taxon>
        <taxon>ecological metagenomes</taxon>
    </lineage>
</organism>
<proteinExistence type="predicted"/>
<feature type="non-terminal residue" evidence="1">
    <location>
        <position position="1"/>
    </location>
</feature>
<evidence type="ECO:0000313" key="1">
    <source>
        <dbReference type="EMBL" id="GAH54670.1"/>
    </source>
</evidence>
<gene>
    <name evidence="1" type="ORF">S03H2_28160</name>
</gene>